<organism evidence="1 2">
    <name type="scientific">Thiosulfatimonas sediminis</name>
    <dbReference type="NCBI Taxonomy" id="2675054"/>
    <lineage>
        <taxon>Bacteria</taxon>
        <taxon>Pseudomonadati</taxon>
        <taxon>Pseudomonadota</taxon>
        <taxon>Gammaproteobacteria</taxon>
        <taxon>Thiotrichales</taxon>
        <taxon>Piscirickettsiaceae</taxon>
        <taxon>Thiosulfatimonas</taxon>
    </lineage>
</organism>
<dbReference type="Gene3D" id="1.10.260.40">
    <property type="entry name" value="lambda repressor-like DNA-binding domains"/>
    <property type="match status" value="1"/>
</dbReference>
<sequence>MKFNERLKYYIEYKGIIKHRVAEVAGITPSAFFRFLNGTSTMKSSNIEKINEVWPEMIAFAFSVDPDIAKRAKKLRLSDEDE</sequence>
<dbReference type="KEGG" id="tse:THMIRHAS_21780"/>
<evidence type="ECO:0000313" key="2">
    <source>
        <dbReference type="Proteomes" id="UP000501726"/>
    </source>
</evidence>
<evidence type="ECO:0008006" key="3">
    <source>
        <dbReference type="Google" id="ProtNLM"/>
    </source>
</evidence>
<dbReference type="InterPro" id="IPR001387">
    <property type="entry name" value="Cro/C1-type_HTH"/>
</dbReference>
<dbReference type="InterPro" id="IPR010982">
    <property type="entry name" value="Lambda_DNA-bd_dom_sf"/>
</dbReference>
<dbReference type="SUPFAM" id="SSF47413">
    <property type="entry name" value="lambda repressor-like DNA-binding domains"/>
    <property type="match status" value="1"/>
</dbReference>
<dbReference type="AlphaFoldDB" id="A0A6F8PXE9"/>
<keyword evidence="2" id="KW-1185">Reference proteome</keyword>
<name>A0A6F8PXE9_9GAMM</name>
<proteinExistence type="predicted"/>
<reference evidence="2" key="1">
    <citation type="submission" date="2019-11" db="EMBL/GenBank/DDBJ databases">
        <title>Isolation and characterization of two novel species in the genus Thiomicrorhabdus.</title>
        <authorList>
            <person name="Mochizuki J."/>
            <person name="Kojima H."/>
            <person name="Fukui M."/>
        </authorList>
    </citation>
    <scope>NUCLEOTIDE SEQUENCE [LARGE SCALE GENOMIC DNA]</scope>
    <source>
        <strain evidence="2">aks77</strain>
    </source>
</reference>
<accession>A0A6F8PXE9</accession>
<dbReference type="Proteomes" id="UP000501726">
    <property type="component" value="Chromosome"/>
</dbReference>
<dbReference type="RefSeq" id="WP_173273799.1">
    <property type="nucleotide sequence ID" value="NZ_AP021889.1"/>
</dbReference>
<dbReference type="CDD" id="cd00093">
    <property type="entry name" value="HTH_XRE"/>
    <property type="match status" value="1"/>
</dbReference>
<gene>
    <name evidence="1" type="ORF">THMIRHAS_21780</name>
</gene>
<protein>
    <recommendedName>
        <fullName evidence="3">HTH cro/C1-type domain-containing protein</fullName>
    </recommendedName>
</protein>
<dbReference type="EMBL" id="AP021889">
    <property type="protein sequence ID" value="BBP46805.1"/>
    <property type="molecule type" value="Genomic_DNA"/>
</dbReference>
<evidence type="ECO:0000313" key="1">
    <source>
        <dbReference type="EMBL" id="BBP46805.1"/>
    </source>
</evidence>
<dbReference type="GO" id="GO:0003677">
    <property type="term" value="F:DNA binding"/>
    <property type="evidence" value="ECO:0007669"/>
    <property type="project" value="InterPro"/>
</dbReference>